<accession>A0A8S1GPE9</accession>
<proteinExistence type="predicted"/>
<reference evidence="1" key="1">
    <citation type="submission" date="2020-10" db="EMBL/GenBank/DDBJ databases">
        <authorList>
            <person name="Kikuchi T."/>
        </authorList>
    </citation>
    <scope>NUCLEOTIDE SEQUENCE</scope>
    <source>
        <strain evidence="1">NKZ352</strain>
    </source>
</reference>
<evidence type="ECO:0000313" key="2">
    <source>
        <dbReference type="Proteomes" id="UP000835052"/>
    </source>
</evidence>
<organism evidence="1 2">
    <name type="scientific">Caenorhabditis auriculariae</name>
    <dbReference type="NCBI Taxonomy" id="2777116"/>
    <lineage>
        <taxon>Eukaryota</taxon>
        <taxon>Metazoa</taxon>
        <taxon>Ecdysozoa</taxon>
        <taxon>Nematoda</taxon>
        <taxon>Chromadorea</taxon>
        <taxon>Rhabditida</taxon>
        <taxon>Rhabditina</taxon>
        <taxon>Rhabditomorpha</taxon>
        <taxon>Rhabditoidea</taxon>
        <taxon>Rhabditidae</taxon>
        <taxon>Peloderinae</taxon>
        <taxon>Caenorhabditis</taxon>
    </lineage>
</organism>
<evidence type="ECO:0000313" key="1">
    <source>
        <dbReference type="EMBL" id="CAD6185505.1"/>
    </source>
</evidence>
<keyword evidence="2" id="KW-1185">Reference proteome</keyword>
<protein>
    <submittedName>
        <fullName evidence="1">Uncharacterized protein</fullName>
    </submittedName>
</protein>
<comment type="caution">
    <text evidence="1">The sequence shown here is derived from an EMBL/GenBank/DDBJ whole genome shotgun (WGS) entry which is preliminary data.</text>
</comment>
<dbReference type="Proteomes" id="UP000835052">
    <property type="component" value="Unassembled WGS sequence"/>
</dbReference>
<dbReference type="EMBL" id="CAJGYM010000002">
    <property type="protein sequence ID" value="CAD6185505.1"/>
    <property type="molecule type" value="Genomic_DNA"/>
</dbReference>
<gene>
    <name evidence="1" type="ORF">CAUJ_LOCUS1424</name>
</gene>
<name>A0A8S1GPE9_9PELO</name>
<sequence length="92" mass="10802">MPKRRLTIFWTSEQKVLQSSPSKPSRLCLDGRRLKLENKRRQEPTILQKMFLRPSLEFLPVSRQILGAPSLFEMSQSFRPSLDTKTALLMKR</sequence>
<dbReference type="AlphaFoldDB" id="A0A8S1GPE9"/>